<dbReference type="InterPro" id="IPR036770">
    <property type="entry name" value="Ankyrin_rpt-contain_sf"/>
</dbReference>
<evidence type="ECO:0000256" key="1">
    <source>
        <dbReference type="SAM" id="MobiDB-lite"/>
    </source>
</evidence>
<evidence type="ECO:0000313" key="5">
    <source>
        <dbReference type="RefSeq" id="XP_008449371.2"/>
    </source>
</evidence>
<dbReference type="AlphaFoldDB" id="A0A1S3BMI1"/>
<dbReference type="SUPFAM" id="SSF48403">
    <property type="entry name" value="Ankyrin repeat"/>
    <property type="match status" value="2"/>
</dbReference>
<proteinExistence type="predicted"/>
<protein>
    <submittedName>
        <fullName evidence="5">Uncharacterized protein LOC103491271</fullName>
    </submittedName>
</protein>
<reference evidence="5" key="1">
    <citation type="submission" date="2025-08" db="UniProtKB">
        <authorList>
            <consortium name="RefSeq"/>
        </authorList>
    </citation>
    <scope>IDENTIFICATION</scope>
    <source>
        <tissue evidence="5">Stem</tissue>
    </source>
</reference>
<dbReference type="KEGG" id="cmo:103491271"/>
<feature type="region of interest" description="Disordered" evidence="1">
    <location>
        <begin position="306"/>
        <end position="327"/>
    </location>
</feature>
<accession>A0A1S3BMI1</accession>
<gene>
    <name evidence="5" type="primary">LOC103491271</name>
</gene>
<dbReference type="InterPro" id="IPR002110">
    <property type="entry name" value="Ankyrin_rpt"/>
</dbReference>
<feature type="transmembrane region" description="Helical" evidence="2">
    <location>
        <begin position="714"/>
        <end position="734"/>
    </location>
</feature>
<dbReference type="Pfam" id="PF13962">
    <property type="entry name" value="PGG"/>
    <property type="match status" value="1"/>
</dbReference>
<dbReference type="Gramene" id="MELO3C014331.2.1">
    <property type="protein sequence ID" value="MELO3C014331.2.1"/>
    <property type="gene ID" value="MELO3C014331.2"/>
</dbReference>
<dbReference type="PANTHER" id="PTHR24177">
    <property type="entry name" value="CASKIN"/>
    <property type="match status" value="1"/>
</dbReference>
<organism evidence="4 5">
    <name type="scientific">Cucumis melo</name>
    <name type="common">Muskmelon</name>
    <dbReference type="NCBI Taxonomy" id="3656"/>
    <lineage>
        <taxon>Eukaryota</taxon>
        <taxon>Viridiplantae</taxon>
        <taxon>Streptophyta</taxon>
        <taxon>Embryophyta</taxon>
        <taxon>Tracheophyta</taxon>
        <taxon>Spermatophyta</taxon>
        <taxon>Magnoliopsida</taxon>
        <taxon>eudicotyledons</taxon>
        <taxon>Gunneridae</taxon>
        <taxon>Pentapetalae</taxon>
        <taxon>rosids</taxon>
        <taxon>fabids</taxon>
        <taxon>Cucurbitales</taxon>
        <taxon>Cucurbitaceae</taxon>
        <taxon>Benincaseae</taxon>
        <taxon>Cucumis</taxon>
    </lineage>
</organism>
<dbReference type="RefSeq" id="XP_008449371.2">
    <property type="nucleotide sequence ID" value="XM_008451149.3"/>
</dbReference>
<dbReference type="Gene3D" id="1.25.40.20">
    <property type="entry name" value="Ankyrin repeat-containing domain"/>
    <property type="match status" value="2"/>
</dbReference>
<feature type="transmembrane region" description="Helical" evidence="2">
    <location>
        <begin position="791"/>
        <end position="815"/>
    </location>
</feature>
<evidence type="ECO:0000259" key="3">
    <source>
        <dbReference type="Pfam" id="PF13962"/>
    </source>
</evidence>
<dbReference type="Proteomes" id="UP001652600">
    <property type="component" value="Chromosome 5"/>
</dbReference>
<dbReference type="GO" id="GO:0016020">
    <property type="term" value="C:membrane"/>
    <property type="evidence" value="ECO:0007669"/>
    <property type="project" value="TreeGrafter"/>
</dbReference>
<keyword evidence="2" id="KW-1133">Transmembrane helix</keyword>
<dbReference type="eggNOG" id="KOG0504">
    <property type="taxonomic scope" value="Eukaryota"/>
</dbReference>
<feature type="compositionally biased region" description="Basic and acidic residues" evidence="1">
    <location>
        <begin position="311"/>
        <end position="327"/>
    </location>
</feature>
<evidence type="ECO:0000256" key="2">
    <source>
        <dbReference type="SAM" id="Phobius"/>
    </source>
</evidence>
<dbReference type="InParanoid" id="A0A1S3BMI1"/>
<feature type="transmembrane region" description="Helical" evidence="2">
    <location>
        <begin position="754"/>
        <end position="779"/>
    </location>
</feature>
<name>A0A1S3BMI1_CUCME</name>
<dbReference type="Pfam" id="PF12796">
    <property type="entry name" value="Ank_2"/>
    <property type="match status" value="1"/>
</dbReference>
<evidence type="ECO:0000313" key="4">
    <source>
        <dbReference type="Proteomes" id="UP001652600"/>
    </source>
</evidence>
<keyword evidence="2" id="KW-0812">Transmembrane</keyword>
<keyword evidence="4" id="KW-1185">Reference proteome</keyword>
<dbReference type="GeneID" id="103491271"/>
<dbReference type="PANTHER" id="PTHR24177:SF103">
    <property type="entry name" value="PGG DOMAIN-CONTAINING PROTEIN"/>
    <property type="match status" value="1"/>
</dbReference>
<dbReference type="SMART" id="SM00248">
    <property type="entry name" value="ANK"/>
    <property type="match status" value="6"/>
</dbReference>
<feature type="domain" description="PGG" evidence="3">
    <location>
        <begin position="665"/>
        <end position="779"/>
    </location>
</feature>
<keyword evidence="2" id="KW-0472">Membrane</keyword>
<sequence>MYNIMEPSRKERNWKEMEELESLKKSLFKNAMKGKWKEVVEKYAMDSRARDMKITKRGDTVLHVAVCDGQVGVVEELMRIISGEEKKGGEENNSKRVVRIANHKSATALHLAATLGNVKMCYDIASVDHSLVGIRNNEGETPLFLAALHGNKDAFLCLHSFCAHTEDRCRRSKDGQTILHCAIMGDFFELALHIIRLYKELVNYVNVQGYTPLHLLATKPSAFKSGTHLGRWKMIVYHCIFVDEVKIDPKSFLRALPTKPLSLHPRSNPNNNEKFYPPNYTTCANFFNFLWKGILMVCSVGKTKKTQNNNEAKESTNDAENPHQKEDDSTVKHYELAIFPENYATCFNFLKLISKALLIFMGLGSRGLKKIEEKKKKHMWSFQVMNKLLECASMYEYDDNGSTPKETPKGEETQPYTIADDNVTFDDSNISQHGVHPPHQQPPNIIPGLHNNNIIDQDHVAENKEEATTTITIESKSSIGDKILKHFPITIGDKKGNKKLILKATTATRINTWEKTEGRHQNRQETPVLIAAKNGVVEMVEKILHLFPVAIHDTNSEQKNIVLLAVENRHPHIYELLLRRNILRESAFRMVDSQGNSALHLAAKLGDHKPWLIPGAALQMQWELKWYQFVKGSMPANFFPTYNKEGKTSKVMFCETHCDLVRSGEEWLTNTAESCSLVAALIATVAFATSATVPGGNDQNKGIPLLHGRPAFNVFAIASLIALCCSVTSLVMFLSILTSRFQAKDFGGNLPTKLLLGLSSLFVSIAAMLVSFCAGHYFVLSDKLQYAALPVYAVTCLPVTLFAIAQFPLYVDLVWATIKKVPTRSYSAISPT</sequence>
<dbReference type="InterPro" id="IPR026961">
    <property type="entry name" value="PGG_dom"/>
</dbReference>